<evidence type="ECO:0000256" key="2">
    <source>
        <dbReference type="ARBA" id="ARBA00023002"/>
    </source>
</evidence>
<dbReference type="FunFam" id="3.40.50.720:FF:000084">
    <property type="entry name" value="Short-chain dehydrogenase reductase"/>
    <property type="match status" value="1"/>
</dbReference>
<comment type="similarity">
    <text evidence="1">Belongs to the short-chain dehydrogenases/reductases (SDR) family.</text>
</comment>
<sequence length="255" mass="27114">MMEKLKRKRAFITGAEQGIGFHTAKSLIEAGCDVYVHYFSGREGPEELVALATSRGQRAAFGYANLTDVEETNKCAQDAAAFLGGIDVLINNVGGIIARKWLGEIDQDFWKTVIDVNMTTMLNVTQAALPHLKAATEGASIVNLASLAGRSGGHSGSLAYSTTKGAVLTWTRSLAAELGEYGIRVNAVAPGLILGTRFHNIHTTKESSDETVKGIPLGRAGTAEDVARTITFLASEYDGFISGATIDINGGIYRM</sequence>
<dbReference type="GO" id="GO:0004316">
    <property type="term" value="F:3-oxoacyl-[acyl-carrier-protein] reductase (NADPH) activity"/>
    <property type="evidence" value="ECO:0007669"/>
    <property type="project" value="UniProtKB-EC"/>
</dbReference>
<evidence type="ECO:0000256" key="1">
    <source>
        <dbReference type="ARBA" id="ARBA00006484"/>
    </source>
</evidence>
<comment type="caution">
    <text evidence="3">The sequence shown here is derived from an EMBL/GenBank/DDBJ whole genome shotgun (WGS) entry which is preliminary data.</text>
</comment>
<accession>A0A7W6PDD2</accession>
<dbReference type="SUPFAM" id="SSF51735">
    <property type="entry name" value="NAD(P)-binding Rossmann-fold domains"/>
    <property type="match status" value="1"/>
</dbReference>
<reference evidence="3 4" key="1">
    <citation type="submission" date="2020-08" db="EMBL/GenBank/DDBJ databases">
        <title>Genomic Encyclopedia of Type Strains, Phase IV (KMG-IV): sequencing the most valuable type-strain genomes for metagenomic binning, comparative biology and taxonomic classification.</title>
        <authorList>
            <person name="Goeker M."/>
        </authorList>
    </citation>
    <scope>NUCLEOTIDE SEQUENCE [LARGE SCALE GENOMIC DNA]</scope>
    <source>
        <strain evidence="3 4">DSM 28101</strain>
    </source>
</reference>
<dbReference type="Gene3D" id="3.40.50.720">
    <property type="entry name" value="NAD(P)-binding Rossmann-like Domain"/>
    <property type="match status" value="1"/>
</dbReference>
<keyword evidence="2 3" id="KW-0560">Oxidoreductase</keyword>
<dbReference type="PANTHER" id="PTHR43639:SF1">
    <property type="entry name" value="SHORT-CHAIN DEHYDROGENASE_REDUCTASE FAMILY PROTEIN"/>
    <property type="match status" value="1"/>
</dbReference>
<dbReference type="EC" id="1.1.1.100" evidence="3"/>
<dbReference type="AlphaFoldDB" id="A0A7W6PDD2"/>
<keyword evidence="4" id="KW-1185">Reference proteome</keyword>
<proteinExistence type="inferred from homology"/>
<dbReference type="InterPro" id="IPR002347">
    <property type="entry name" value="SDR_fam"/>
</dbReference>
<protein>
    <submittedName>
        <fullName evidence="3">3-oxoacyl-[acyl-carrier protein] reductase</fullName>
        <ecNumber evidence="3">1.1.1.100</ecNumber>
    </submittedName>
</protein>
<dbReference type="InterPro" id="IPR036291">
    <property type="entry name" value="NAD(P)-bd_dom_sf"/>
</dbReference>
<dbReference type="PRINTS" id="PR00081">
    <property type="entry name" value="GDHRDH"/>
</dbReference>
<gene>
    <name evidence="3" type="ORF">GGR30_004288</name>
</gene>
<evidence type="ECO:0000313" key="4">
    <source>
        <dbReference type="Proteomes" id="UP000530571"/>
    </source>
</evidence>
<dbReference type="PROSITE" id="PS00061">
    <property type="entry name" value="ADH_SHORT"/>
    <property type="match status" value="1"/>
</dbReference>
<dbReference type="RefSeq" id="WP_210288136.1">
    <property type="nucleotide sequence ID" value="NZ_JACIDZ010000020.1"/>
</dbReference>
<organism evidence="3 4">
    <name type="scientific">Martelella radicis</name>
    <dbReference type="NCBI Taxonomy" id="1397476"/>
    <lineage>
        <taxon>Bacteria</taxon>
        <taxon>Pseudomonadati</taxon>
        <taxon>Pseudomonadota</taxon>
        <taxon>Alphaproteobacteria</taxon>
        <taxon>Hyphomicrobiales</taxon>
        <taxon>Aurantimonadaceae</taxon>
        <taxon>Martelella</taxon>
    </lineage>
</organism>
<dbReference type="Proteomes" id="UP000530571">
    <property type="component" value="Unassembled WGS sequence"/>
</dbReference>
<dbReference type="PANTHER" id="PTHR43639">
    <property type="entry name" value="OXIDOREDUCTASE, SHORT-CHAIN DEHYDROGENASE/REDUCTASE FAMILY (AFU_ORTHOLOGUE AFUA_5G02870)"/>
    <property type="match status" value="1"/>
</dbReference>
<dbReference type="Pfam" id="PF13561">
    <property type="entry name" value="adh_short_C2"/>
    <property type="match status" value="1"/>
</dbReference>
<name>A0A7W6PDD2_9HYPH</name>
<dbReference type="InterPro" id="IPR020904">
    <property type="entry name" value="Sc_DH/Rdtase_CS"/>
</dbReference>
<evidence type="ECO:0000313" key="3">
    <source>
        <dbReference type="EMBL" id="MBB4124332.1"/>
    </source>
</evidence>
<dbReference type="PRINTS" id="PR00080">
    <property type="entry name" value="SDRFAMILY"/>
</dbReference>
<dbReference type="CDD" id="cd05233">
    <property type="entry name" value="SDR_c"/>
    <property type="match status" value="1"/>
</dbReference>
<dbReference type="EMBL" id="JACIDZ010000020">
    <property type="protein sequence ID" value="MBB4124332.1"/>
    <property type="molecule type" value="Genomic_DNA"/>
</dbReference>